<accession>A0A5M8QCY1</accession>
<keyword evidence="2" id="KW-1185">Reference proteome</keyword>
<comment type="caution">
    <text evidence="1">The sequence shown here is derived from an EMBL/GenBank/DDBJ whole genome shotgun (WGS) entry which is preliminary data.</text>
</comment>
<name>A0A5M8QCY1_9BACT</name>
<dbReference type="AlphaFoldDB" id="A0A5M8QCY1"/>
<proteinExistence type="predicted"/>
<dbReference type="Proteomes" id="UP000323994">
    <property type="component" value="Unassembled WGS sequence"/>
</dbReference>
<dbReference type="OrthoDB" id="6910425at2"/>
<organism evidence="1 2">
    <name type="scientific">Dyadobacter flavalbus</name>
    <dbReference type="NCBI Taxonomy" id="2579942"/>
    <lineage>
        <taxon>Bacteria</taxon>
        <taxon>Pseudomonadati</taxon>
        <taxon>Bacteroidota</taxon>
        <taxon>Cytophagia</taxon>
        <taxon>Cytophagales</taxon>
        <taxon>Spirosomataceae</taxon>
        <taxon>Dyadobacter</taxon>
    </lineage>
</organism>
<dbReference type="EMBL" id="VBSN01000071">
    <property type="protein sequence ID" value="KAA6432760.1"/>
    <property type="molecule type" value="Genomic_DNA"/>
</dbReference>
<reference evidence="1 2" key="1">
    <citation type="submission" date="2019-05" db="EMBL/GenBank/DDBJ databases">
        <authorList>
            <person name="Qu J.-H."/>
        </authorList>
    </citation>
    <scope>NUCLEOTIDE SEQUENCE [LARGE SCALE GENOMIC DNA]</scope>
    <source>
        <strain evidence="1 2">NS28</strain>
    </source>
</reference>
<sequence length="180" mass="21492">MSEPSSFYAKITIKPEKYEQFLCSGPAITKSQSGWKEWWHSKTMYNKPELTENLLHTYHYSSNQEIIDHWLKASQSYSFSEYDRENETWHFGIIWFTKDYLEMIPVLGAIRGIADFKEDNESDFAIIYSYFWEPDHMNAYLKFRSGTSEFVEKADPEDLKLAHLYLTKKWHQFAENILLD</sequence>
<gene>
    <name evidence="1" type="ORF">FEM33_23915</name>
</gene>
<evidence type="ECO:0000313" key="1">
    <source>
        <dbReference type="EMBL" id="KAA6432760.1"/>
    </source>
</evidence>
<evidence type="ECO:0000313" key="2">
    <source>
        <dbReference type="Proteomes" id="UP000323994"/>
    </source>
</evidence>
<protein>
    <submittedName>
        <fullName evidence="1">Uncharacterized protein</fullName>
    </submittedName>
</protein>
<dbReference type="RefSeq" id="WP_139014490.1">
    <property type="nucleotide sequence ID" value="NZ_VBSN01000071.1"/>
</dbReference>